<dbReference type="Proteomes" id="UP000502998">
    <property type="component" value="Chromosome"/>
</dbReference>
<dbReference type="EMBL" id="AP022822">
    <property type="protein sequence ID" value="BCA85145.1"/>
    <property type="molecule type" value="Genomic_DNA"/>
</dbReference>
<organism evidence="1 2">
    <name type="scientific">Enterococcus saigonensis</name>
    <dbReference type="NCBI Taxonomy" id="1805431"/>
    <lineage>
        <taxon>Bacteria</taxon>
        <taxon>Bacillati</taxon>
        <taxon>Bacillota</taxon>
        <taxon>Bacilli</taxon>
        <taxon>Lactobacillales</taxon>
        <taxon>Enterococcaceae</taxon>
        <taxon>Enterococcus</taxon>
    </lineage>
</organism>
<accession>A0A679IIG6</accession>
<dbReference type="AlphaFoldDB" id="A0A679IIG6"/>
<name>A0A679IIG6_9ENTE</name>
<sequence length="142" mass="16043">MIEIVFGESACGSLKIAQTYGKGKYRGSAVSVFMRHEDGSVPSSDEMKEAQIQAQEQEHIAWENAIPLGGKSSDVYCFDMALSVGDISDNGIGEQRKNVLKKMLSVWFVEDLDYQVEEKIQKIRVKNSYILQKNEFDTIRIE</sequence>
<reference evidence="1 2" key="1">
    <citation type="submission" date="2020-02" db="EMBL/GenBank/DDBJ databases">
        <title>Characterization of vanA genotype vancomycin-resistant Enterococcus saigonensis VE80.</title>
        <authorList>
            <person name="Harada T."/>
            <person name="Motooka D."/>
            <person name="Nakamura S."/>
            <person name="Yamamoto Y."/>
            <person name="Kawahara R."/>
            <person name="Kawatsu K."/>
        </authorList>
    </citation>
    <scope>NUCLEOTIDE SEQUENCE [LARGE SCALE GENOMIC DNA]</scope>
    <source>
        <strain evidence="1 2">VE80</strain>
    </source>
</reference>
<evidence type="ECO:0000313" key="1">
    <source>
        <dbReference type="EMBL" id="BCA85145.1"/>
    </source>
</evidence>
<dbReference type="KEGG" id="esg:EsVE80_06680"/>
<keyword evidence="2" id="KW-1185">Reference proteome</keyword>
<protein>
    <submittedName>
        <fullName evidence="1">Uncharacterized protein</fullName>
    </submittedName>
</protein>
<gene>
    <name evidence="1" type="ORF">EsVE80_06680</name>
</gene>
<evidence type="ECO:0000313" key="2">
    <source>
        <dbReference type="Proteomes" id="UP000502998"/>
    </source>
</evidence>
<proteinExistence type="predicted"/>